<organism evidence="4 5">
    <name type="scientific">Streptomyces antnestii</name>
    <dbReference type="NCBI Taxonomy" id="2494256"/>
    <lineage>
        <taxon>Bacteria</taxon>
        <taxon>Bacillati</taxon>
        <taxon>Actinomycetota</taxon>
        <taxon>Actinomycetes</taxon>
        <taxon>Kitasatosporales</taxon>
        <taxon>Streptomycetaceae</taxon>
        <taxon>Streptomyces</taxon>
    </lineage>
</organism>
<gene>
    <name evidence="4" type="ORF">EOT10_39280</name>
</gene>
<dbReference type="InterPro" id="IPR051164">
    <property type="entry name" value="NmrA-like_oxidored"/>
</dbReference>
<comment type="caution">
    <text evidence="4">The sequence shown here is derived from an EMBL/GenBank/DDBJ whole genome shotgun (WGS) entry which is preliminary data.</text>
</comment>
<feature type="domain" description="NmrA-like" evidence="3">
    <location>
        <begin position="2"/>
        <end position="273"/>
    </location>
</feature>
<dbReference type="CDD" id="cd05251">
    <property type="entry name" value="NmrA_like_SDR_a"/>
    <property type="match status" value="1"/>
</dbReference>
<proteinExistence type="inferred from homology"/>
<comment type="similarity">
    <text evidence="1">Belongs to the NmrA-type oxidoreductase family.</text>
</comment>
<dbReference type="AlphaFoldDB" id="A0A3S3U4I5"/>
<evidence type="ECO:0000259" key="3">
    <source>
        <dbReference type="Pfam" id="PF05368"/>
    </source>
</evidence>
<dbReference type="EMBL" id="RZYA01000033">
    <property type="protein sequence ID" value="RVU15407.1"/>
    <property type="molecule type" value="Genomic_DNA"/>
</dbReference>
<evidence type="ECO:0000313" key="5">
    <source>
        <dbReference type="Proteomes" id="UP000283128"/>
    </source>
</evidence>
<keyword evidence="2" id="KW-0521">NADP</keyword>
<name>A0A3S3U4I5_9ACTN</name>
<accession>A0A3S3U4I5</accession>
<protein>
    <submittedName>
        <fullName evidence="4">NmrA/HSCARG family protein</fullName>
    </submittedName>
</protein>
<dbReference type="PANTHER" id="PTHR42748">
    <property type="entry name" value="NITROGEN METABOLITE REPRESSION PROTEIN NMRA FAMILY MEMBER"/>
    <property type="match status" value="1"/>
</dbReference>
<dbReference type="InterPro" id="IPR036291">
    <property type="entry name" value="NAD(P)-bd_dom_sf"/>
</dbReference>
<dbReference type="SUPFAM" id="SSF51735">
    <property type="entry name" value="NAD(P)-binding Rossmann-fold domains"/>
    <property type="match status" value="1"/>
</dbReference>
<evidence type="ECO:0000313" key="4">
    <source>
        <dbReference type="EMBL" id="RVU15407.1"/>
    </source>
</evidence>
<dbReference type="OrthoDB" id="319724at2"/>
<reference evidence="4 5" key="1">
    <citation type="submission" date="2019-01" db="EMBL/GenBank/DDBJ databases">
        <title>Genome sequences of Streptomyces and Rhizobium isolates collected from root and soil.</title>
        <authorList>
            <person name="Chhettri S."/>
            <person name="Sevigny J.L."/>
            <person name="Sen A."/>
            <person name="Ennis N."/>
            <person name="Tisa L."/>
        </authorList>
    </citation>
    <scope>NUCLEOTIDE SEQUENCE [LARGE SCALE GENOMIC DNA]</scope>
    <source>
        <strain evidence="4 5">San01</strain>
    </source>
</reference>
<keyword evidence="5" id="KW-1185">Reference proteome</keyword>
<sequence>MTVTVLGATGGQGGAVVTALLESGYDVRAVARDPGEARARVLAGQGVDVVRGDLADADSLADAFRGASAAFAVTTPFEAGLDAEDAQGLAIVEAARRTDLPHLVFASVASADRHTGIPHFETKARAERILADSGVPATVVAPSYFYDNVFGERDEIAAGVFAMPLPPDMPLQQVSRRDLGLVVAAVIADRERFTGRRIEVAGDDPTPVQMAAAIGRSAGRSLTYRQIPLEEVRAAGADMGAMYTFLAETGYQVDLPALRAEFPQIAWTSFEEWAAAQHWPGPRP</sequence>
<dbReference type="Gene3D" id="3.40.50.720">
    <property type="entry name" value="NAD(P)-binding Rossmann-like Domain"/>
    <property type="match status" value="1"/>
</dbReference>
<evidence type="ECO:0000256" key="1">
    <source>
        <dbReference type="ARBA" id="ARBA00006328"/>
    </source>
</evidence>
<dbReference type="InterPro" id="IPR008030">
    <property type="entry name" value="NmrA-like"/>
</dbReference>
<dbReference type="RefSeq" id="WP_127833172.1">
    <property type="nucleotide sequence ID" value="NZ_RZYA01000033.1"/>
</dbReference>
<dbReference type="PANTHER" id="PTHR42748:SF7">
    <property type="entry name" value="NMRA LIKE REDOX SENSOR 1-RELATED"/>
    <property type="match status" value="1"/>
</dbReference>
<evidence type="ECO:0000256" key="2">
    <source>
        <dbReference type="ARBA" id="ARBA00022857"/>
    </source>
</evidence>
<dbReference type="Gene3D" id="3.90.25.10">
    <property type="entry name" value="UDP-galactose 4-epimerase, domain 1"/>
    <property type="match status" value="1"/>
</dbReference>
<dbReference type="Pfam" id="PF05368">
    <property type="entry name" value="NmrA"/>
    <property type="match status" value="1"/>
</dbReference>
<dbReference type="Proteomes" id="UP000283128">
    <property type="component" value="Unassembled WGS sequence"/>
</dbReference>